<keyword evidence="1" id="KW-0614">Plasmid</keyword>
<organism evidence="1 2">
    <name type="scientific">Bacillus weihaiensis</name>
    <dbReference type="NCBI Taxonomy" id="1547283"/>
    <lineage>
        <taxon>Bacteria</taxon>
        <taxon>Bacillati</taxon>
        <taxon>Bacillota</taxon>
        <taxon>Bacilli</taxon>
        <taxon>Bacillales</taxon>
        <taxon>Bacillaceae</taxon>
        <taxon>Bacillus</taxon>
    </lineage>
</organism>
<gene>
    <name evidence="1" type="ORF">A9C19_20740</name>
</gene>
<dbReference type="EMBL" id="CP016021">
    <property type="protein sequence ID" value="APH07215.1"/>
    <property type="molecule type" value="Genomic_DNA"/>
</dbReference>
<name>A0A1L3MXZ9_9BACI</name>
<evidence type="ECO:0000313" key="2">
    <source>
        <dbReference type="Proteomes" id="UP000181936"/>
    </source>
</evidence>
<geneLocation type="plasmid" evidence="1">
    <name>unnamed</name>
</geneLocation>
<dbReference type="AlphaFoldDB" id="A0A1L3MXZ9"/>
<sequence>MKLKYRKVKGKGKTIYKAICYRCERVLKECGSMAQKYCPDCKPIVDRERAKERMRRYRARKIGGNYDEINRRKSILCRIK</sequence>
<dbReference type="Proteomes" id="UP000181936">
    <property type="component" value="Plasmid unnamed"/>
</dbReference>
<proteinExistence type="predicted"/>
<evidence type="ECO:0000313" key="1">
    <source>
        <dbReference type="EMBL" id="APH07215.1"/>
    </source>
</evidence>
<accession>A0A1L3MXZ9</accession>
<reference evidence="1 2" key="1">
    <citation type="journal article" date="2016" name="Sci. Rep.">
        <title>Complete genome sequence and transcriptomic analysis of a novel marine strain Bacillus weihaiensis reveals the mechanism of brown algae degradation.</title>
        <authorList>
            <person name="Zhu Y."/>
            <person name="Chen P."/>
            <person name="Bao Y."/>
            <person name="Men Y."/>
            <person name="Zeng Y."/>
            <person name="Yang J."/>
            <person name="Sun J."/>
            <person name="Sun Y."/>
        </authorList>
    </citation>
    <scope>NUCLEOTIDE SEQUENCE [LARGE SCALE GENOMIC DNA]</scope>
    <source>
        <strain evidence="1 2">Alg07</strain>
        <plasmid evidence="2">Plasmid</plasmid>
    </source>
</reference>
<protein>
    <submittedName>
        <fullName evidence="1">Uncharacterized protein</fullName>
    </submittedName>
</protein>
<dbReference type="KEGG" id="bwh:A9C19_20740"/>
<keyword evidence="2" id="KW-1185">Reference proteome</keyword>